<sequence length="420" mass="47669">MDAFLLKWIIVGVLLFNYIVEKWLSWLNGRHELQQVPQELEGLYDASERQRALAYHKALKQVGFWSGLLSLAITLTVIFTGLFGDLIALIHQYTDSAILETLAFFGIIAIFSDIISLPFEWYSTFRIEEKYGFNKMTPKTFWLDKLKGYIIGGLLAGALVSLLVAFVEGYGTAYWPVFWLVLVVFLFTMNVLYPTVIMPLFNKFTPLEDGQLRSAITNYAASVTFPLQNIFVMDGSKRSTKANAFFAGLGRFKRLVLFDTLMNELEEKEIVAVFAHEVGHFKKGHIYQGFLLGAIQMGLMIFLFFYMVTEPVFTEAMGGQGYAIGINLFVFSLLFSPLNYILGFFSNLLSRKNEYEADAFATHTHSGDDLISGLKKISTKSLSSLNPHPYFVALNYSHPPLLYRIRAIKAEENKKQLTQP</sequence>
<keyword evidence="4 6" id="KW-0862">Zinc</keyword>
<protein>
    <submittedName>
        <fullName evidence="10">Peptidase M48</fullName>
    </submittedName>
</protein>
<keyword evidence="7" id="KW-1133">Transmembrane helix</keyword>
<comment type="similarity">
    <text evidence="6">Belongs to the peptidase M48 family.</text>
</comment>
<feature type="transmembrane region" description="Helical" evidence="7">
    <location>
        <begin position="6"/>
        <end position="24"/>
    </location>
</feature>
<feature type="transmembrane region" description="Helical" evidence="7">
    <location>
        <begin position="321"/>
        <end position="342"/>
    </location>
</feature>
<feature type="domain" description="CAAX prenyl protease 1 N-terminal" evidence="9">
    <location>
        <begin position="34"/>
        <end position="203"/>
    </location>
</feature>
<keyword evidence="1 6" id="KW-0645">Protease</keyword>
<evidence type="ECO:0000256" key="1">
    <source>
        <dbReference type="ARBA" id="ARBA00022670"/>
    </source>
</evidence>
<keyword evidence="7" id="KW-0472">Membrane</keyword>
<comment type="cofactor">
    <cofactor evidence="6">
        <name>Zn(2+)</name>
        <dbReference type="ChEBI" id="CHEBI:29105"/>
    </cofactor>
    <text evidence="6">Binds 1 zinc ion per subunit.</text>
</comment>
<dbReference type="EMBL" id="AP025292">
    <property type="protein sequence ID" value="BDC99386.1"/>
    <property type="molecule type" value="Genomic_DNA"/>
</dbReference>
<feature type="transmembrane region" description="Helical" evidence="7">
    <location>
        <begin position="173"/>
        <end position="193"/>
    </location>
</feature>
<feature type="transmembrane region" description="Helical" evidence="7">
    <location>
        <begin position="146"/>
        <end position="167"/>
    </location>
</feature>
<dbReference type="RefSeq" id="WP_338396761.1">
    <property type="nucleotide sequence ID" value="NZ_AP025292.1"/>
</dbReference>
<evidence type="ECO:0000256" key="4">
    <source>
        <dbReference type="ARBA" id="ARBA00022833"/>
    </source>
</evidence>
<dbReference type="InterPro" id="IPR001915">
    <property type="entry name" value="Peptidase_M48"/>
</dbReference>
<reference evidence="10 11" key="1">
    <citation type="submission" date="2021-12" db="EMBL/GenBank/DDBJ databases">
        <title>Genome sequencing of bacteria with rrn-lacking chromosome and rrn-plasmid.</title>
        <authorList>
            <person name="Anda M."/>
            <person name="Iwasaki W."/>
        </authorList>
    </citation>
    <scope>NUCLEOTIDE SEQUENCE [LARGE SCALE GENOMIC DNA]</scope>
    <source>
        <strain evidence="10 11">NBRC 101262</strain>
    </source>
</reference>
<evidence type="ECO:0000313" key="11">
    <source>
        <dbReference type="Proteomes" id="UP001354989"/>
    </source>
</evidence>
<dbReference type="PANTHER" id="PTHR10120">
    <property type="entry name" value="CAAX PRENYL PROTEASE 1"/>
    <property type="match status" value="1"/>
</dbReference>
<feature type="transmembrane region" description="Helical" evidence="7">
    <location>
        <begin position="102"/>
        <end position="125"/>
    </location>
</feature>
<evidence type="ECO:0000256" key="3">
    <source>
        <dbReference type="ARBA" id="ARBA00022801"/>
    </source>
</evidence>
<accession>A0ABM7VEL6</accession>
<keyword evidence="5 6" id="KW-0482">Metalloprotease</keyword>
<dbReference type="Pfam" id="PF01435">
    <property type="entry name" value="Peptidase_M48"/>
    <property type="match status" value="1"/>
</dbReference>
<evidence type="ECO:0000259" key="8">
    <source>
        <dbReference type="Pfam" id="PF01435"/>
    </source>
</evidence>
<evidence type="ECO:0000259" key="9">
    <source>
        <dbReference type="Pfam" id="PF16491"/>
    </source>
</evidence>
<keyword evidence="2" id="KW-0479">Metal-binding</keyword>
<dbReference type="CDD" id="cd07343">
    <property type="entry name" value="M48A_Zmpste24p_like"/>
    <property type="match status" value="1"/>
</dbReference>
<proteinExistence type="inferred from homology"/>
<dbReference type="Pfam" id="PF16491">
    <property type="entry name" value="Peptidase_M48_N"/>
    <property type="match status" value="1"/>
</dbReference>
<evidence type="ECO:0000256" key="2">
    <source>
        <dbReference type="ARBA" id="ARBA00022723"/>
    </source>
</evidence>
<keyword evidence="11" id="KW-1185">Reference proteome</keyword>
<evidence type="ECO:0000256" key="7">
    <source>
        <dbReference type="SAM" id="Phobius"/>
    </source>
</evidence>
<keyword evidence="3 6" id="KW-0378">Hydrolase</keyword>
<dbReference type="Proteomes" id="UP001354989">
    <property type="component" value="Chromosome"/>
</dbReference>
<keyword evidence="7" id="KW-0812">Transmembrane</keyword>
<organism evidence="10 11">
    <name type="scientific">Persicobacter psychrovividus</name>
    <dbReference type="NCBI Taxonomy" id="387638"/>
    <lineage>
        <taxon>Bacteria</taxon>
        <taxon>Pseudomonadati</taxon>
        <taxon>Bacteroidota</taxon>
        <taxon>Cytophagia</taxon>
        <taxon>Cytophagales</taxon>
        <taxon>Persicobacteraceae</taxon>
        <taxon>Persicobacter</taxon>
    </lineage>
</organism>
<feature type="transmembrane region" description="Helical" evidence="7">
    <location>
        <begin position="62"/>
        <end position="90"/>
    </location>
</feature>
<evidence type="ECO:0000256" key="5">
    <source>
        <dbReference type="ARBA" id="ARBA00023049"/>
    </source>
</evidence>
<dbReference type="InterPro" id="IPR032456">
    <property type="entry name" value="Peptidase_M48_N"/>
</dbReference>
<evidence type="ECO:0000256" key="6">
    <source>
        <dbReference type="RuleBase" id="RU003983"/>
    </source>
</evidence>
<dbReference type="InterPro" id="IPR027057">
    <property type="entry name" value="CAXX_Prtase_1"/>
</dbReference>
<evidence type="ECO:0000313" key="10">
    <source>
        <dbReference type="EMBL" id="BDC99386.1"/>
    </source>
</evidence>
<feature type="domain" description="Peptidase M48" evidence="8">
    <location>
        <begin position="206"/>
        <end position="411"/>
    </location>
</feature>
<name>A0ABM7VEL6_9BACT</name>
<feature type="transmembrane region" description="Helical" evidence="7">
    <location>
        <begin position="290"/>
        <end position="309"/>
    </location>
</feature>
<dbReference type="Gene3D" id="3.30.2010.10">
    <property type="entry name" value="Metalloproteases ('zincins'), catalytic domain"/>
    <property type="match status" value="1"/>
</dbReference>
<gene>
    <name evidence="10" type="ORF">PEPS_16670</name>
</gene>